<sequence>MAQAPIYRMMRKLIRITLAIFAVLAVVMTGYILAAWVGSSIPQNSDWTEPAEGVDIMIETNGTHTSIIVPVVTEVKDWRTTFPSAAKSITGYGERAELPTHLAIGFGEREVFLHVPTWGDLSATTALRIATIGGDAVMRVAHYVRPAAGKDYRPLRISRRQYAALVQAIERDLPPITAGAKRGEFYGTYANDAYYEARSGYSMVNTCNSWVGSRLADAGITMGWWTPLAGGVMKWIPVRTSDQAP</sequence>
<reference evidence="1 2" key="1">
    <citation type="journal article" date="2015" name="Int. J. Syst. Evol. Microbiol.">
        <title>Erythrobacter atlanticus sp. nov., a bacterium from ocean sediment able to degrade polycyclic aromatic hydrocarbons.</title>
        <authorList>
            <person name="Zhuang L."/>
            <person name="Liu Y."/>
            <person name="Wang L."/>
            <person name="Wang W."/>
            <person name="Shao Z."/>
        </authorList>
    </citation>
    <scope>NUCLEOTIDE SEQUENCE [LARGE SCALE GENOMIC DNA]</scope>
    <source>
        <strain evidence="2">s21-N3</strain>
    </source>
</reference>
<gene>
    <name evidence="1" type="ORF">CP97_07995</name>
</gene>
<dbReference type="Pfam" id="PF09601">
    <property type="entry name" value="DUF2459"/>
    <property type="match status" value="1"/>
</dbReference>
<evidence type="ECO:0000313" key="1">
    <source>
        <dbReference type="EMBL" id="AKQ41982.2"/>
    </source>
</evidence>
<evidence type="ECO:0000313" key="2">
    <source>
        <dbReference type="Proteomes" id="UP000059113"/>
    </source>
</evidence>
<accession>A0A0H4VBE3</accession>
<name>A0A0H4VBE3_9SPHN</name>
<keyword evidence="2" id="KW-1185">Reference proteome</keyword>
<proteinExistence type="predicted"/>
<organism evidence="1 2">
    <name type="scientific">Aurantiacibacter atlanticus</name>
    <dbReference type="NCBI Taxonomy" id="1648404"/>
    <lineage>
        <taxon>Bacteria</taxon>
        <taxon>Pseudomonadati</taxon>
        <taxon>Pseudomonadota</taxon>
        <taxon>Alphaproteobacteria</taxon>
        <taxon>Sphingomonadales</taxon>
        <taxon>Erythrobacteraceae</taxon>
        <taxon>Aurantiacibacter</taxon>
    </lineage>
</organism>
<dbReference type="Proteomes" id="UP000059113">
    <property type="component" value="Chromosome"/>
</dbReference>
<dbReference type="KEGG" id="ery:CP97_07995"/>
<dbReference type="InterPro" id="IPR011727">
    <property type="entry name" value="CHP02117"/>
</dbReference>
<reference evidence="2" key="2">
    <citation type="submission" date="2015-04" db="EMBL/GenBank/DDBJ databases">
        <title>The complete genome sequence of Erythrobacter sp. s21-N3.</title>
        <authorList>
            <person name="Zhuang L."/>
            <person name="Liu Y."/>
            <person name="Shao Z."/>
        </authorList>
    </citation>
    <scope>NUCLEOTIDE SEQUENCE [LARGE SCALE GENOMIC DNA]</scope>
    <source>
        <strain evidence="2">s21-N3</strain>
    </source>
</reference>
<dbReference type="EMBL" id="CP011310">
    <property type="protein sequence ID" value="AKQ41982.2"/>
    <property type="molecule type" value="Genomic_DNA"/>
</dbReference>
<protein>
    <recommendedName>
        <fullName evidence="3">Urease-associated protein</fullName>
    </recommendedName>
</protein>
<evidence type="ECO:0008006" key="3">
    <source>
        <dbReference type="Google" id="ProtNLM"/>
    </source>
</evidence>
<dbReference type="STRING" id="1648404.CP97_07995"/>
<dbReference type="AlphaFoldDB" id="A0A0H4VBE3"/>